<evidence type="ECO:0000313" key="3">
    <source>
        <dbReference type="Proteomes" id="UP000317550"/>
    </source>
</evidence>
<dbReference type="EMBL" id="CP041730">
    <property type="protein sequence ID" value="QDQ25266.1"/>
    <property type="molecule type" value="Genomic_DNA"/>
</dbReference>
<dbReference type="Proteomes" id="UP000317550">
    <property type="component" value="Chromosome"/>
</dbReference>
<name>A0A516SAU5_9NEIS</name>
<evidence type="ECO:0000256" key="1">
    <source>
        <dbReference type="SAM" id="MobiDB-lite"/>
    </source>
</evidence>
<sequence length="103" mass="11465">MLRFVTVERFAELSGYTPHAIRAKISRGIWRHGDVVIKAPDNRILIDVQRYEEWVLSATQLGQLRSNTPSQSPLPLREPAQRPVVGASPPPLGARKTSKGLRG</sequence>
<feature type="region of interest" description="Disordered" evidence="1">
    <location>
        <begin position="65"/>
        <end position="103"/>
    </location>
</feature>
<evidence type="ECO:0000313" key="2">
    <source>
        <dbReference type="EMBL" id="QDQ25266.1"/>
    </source>
</evidence>
<proteinExistence type="predicted"/>
<keyword evidence="3" id="KW-1185">Reference proteome</keyword>
<accession>A0A516SAU5</accession>
<organism evidence="2 3">
    <name type="scientific">Chitinimonas arctica</name>
    <dbReference type="NCBI Taxonomy" id="2594795"/>
    <lineage>
        <taxon>Bacteria</taxon>
        <taxon>Pseudomonadati</taxon>
        <taxon>Pseudomonadota</taxon>
        <taxon>Betaproteobacteria</taxon>
        <taxon>Neisseriales</taxon>
        <taxon>Chitinibacteraceae</taxon>
        <taxon>Chitinimonas</taxon>
    </lineage>
</organism>
<dbReference type="KEGG" id="cari:FNU76_02250"/>
<dbReference type="OrthoDB" id="8779418at2"/>
<gene>
    <name evidence="2" type="ORF">FNU76_02250</name>
</gene>
<reference evidence="3" key="1">
    <citation type="submission" date="2019-07" db="EMBL/GenBank/DDBJ databases">
        <title>Chitinimonas sp. nov., isolated from Ny-Alesund, arctica soil.</title>
        <authorList>
            <person name="Xu Q."/>
            <person name="Peng F."/>
        </authorList>
    </citation>
    <scope>NUCLEOTIDE SEQUENCE [LARGE SCALE GENOMIC DNA]</scope>
    <source>
        <strain evidence="3">R3-44</strain>
    </source>
</reference>
<dbReference type="AlphaFoldDB" id="A0A516SAU5"/>
<protein>
    <submittedName>
        <fullName evidence="2">Excisionase</fullName>
    </submittedName>
</protein>